<keyword evidence="5" id="KW-1185">Reference proteome</keyword>
<dbReference type="AlphaFoldDB" id="A0A7G9GUZ6"/>
<feature type="binding site" evidence="2">
    <location>
        <begin position="181"/>
        <end position="184"/>
    </location>
    <ligand>
        <name>substrate</name>
    </ligand>
</feature>
<proteinExistence type="predicted"/>
<dbReference type="SUPFAM" id="SSF56235">
    <property type="entry name" value="N-terminal nucleophile aminohydrolases (Ntn hydrolases)"/>
    <property type="match status" value="1"/>
</dbReference>
<gene>
    <name evidence="4" type="ORF">H9Q81_06515</name>
</gene>
<feature type="active site" description="Nucleophile" evidence="1">
    <location>
        <position position="153"/>
    </location>
</feature>
<dbReference type="Proteomes" id="UP000515913">
    <property type="component" value="Chromosome"/>
</dbReference>
<evidence type="ECO:0000256" key="3">
    <source>
        <dbReference type="PIRSR" id="PIRSR600246-3"/>
    </source>
</evidence>
<dbReference type="RefSeq" id="WP_101474184.1">
    <property type="nucleotide sequence ID" value="NZ_CP060637.1"/>
</dbReference>
<sequence length="319" mass="34961">MKKEWSMIATWRMAGDAVKLGGEILENNGKCQDAVEKAIMQVEDYPFYKSVGYGGLPNEDCEVELDAAFMDGKTLSIGAIAGIKDFKNPVSIARKLSEDRFNIFLVGAGAEAYAHKNGFVRQNMLTERAKKTWEKRKQEIYEKNLSPYDGHDTVCMIAKDKEGDMAVATSTSGLFMKKRGRVGDSPVSGSGFYVDNEIGGAAATGLGEDIMKGCLSYEVVQRMKNGQSPMEAAQDAVTEFSEKLKKLRGTAGAISVIALNNTGEWGIGTNVEFTFAAVSCDKYAAVYRAIPDENNVVTIEELSQEAMEEYKRSIQEPLK</sequence>
<dbReference type="KEGG" id="fho:H9Q81_06515"/>
<dbReference type="Pfam" id="PF01112">
    <property type="entry name" value="Asparaginase_2"/>
    <property type="match status" value="1"/>
</dbReference>
<dbReference type="Gene3D" id="3.60.20.30">
    <property type="entry name" value="(Glycosyl)asparaginase"/>
    <property type="match status" value="1"/>
</dbReference>
<evidence type="ECO:0000313" key="4">
    <source>
        <dbReference type="EMBL" id="QNM14628.1"/>
    </source>
</evidence>
<dbReference type="InterPro" id="IPR029055">
    <property type="entry name" value="Ntn_hydrolases_N"/>
</dbReference>
<evidence type="ECO:0000256" key="2">
    <source>
        <dbReference type="PIRSR" id="PIRSR600246-2"/>
    </source>
</evidence>
<evidence type="ECO:0000256" key="1">
    <source>
        <dbReference type="PIRSR" id="PIRSR600246-1"/>
    </source>
</evidence>
<dbReference type="PANTHER" id="PTHR10188:SF6">
    <property type="entry name" value="N(4)-(BETA-N-ACETYLGLUCOSAMINYL)-L-ASPARAGINASE"/>
    <property type="match status" value="1"/>
</dbReference>
<evidence type="ECO:0000313" key="5">
    <source>
        <dbReference type="Proteomes" id="UP000515913"/>
    </source>
</evidence>
<organism evidence="4 5">
    <name type="scientific">Fusobacterium hominis</name>
    <dbReference type="NCBI Taxonomy" id="2764326"/>
    <lineage>
        <taxon>Bacteria</taxon>
        <taxon>Fusobacteriati</taxon>
        <taxon>Fusobacteriota</taxon>
        <taxon>Fusobacteriia</taxon>
        <taxon>Fusobacteriales</taxon>
        <taxon>Fusobacteriaceae</taxon>
        <taxon>Fusobacterium</taxon>
    </lineage>
</organism>
<feature type="site" description="Cleavage; by autolysis" evidence="3">
    <location>
        <begin position="152"/>
        <end position="153"/>
    </location>
</feature>
<dbReference type="CDD" id="cd04513">
    <property type="entry name" value="Glycosylasparaginase"/>
    <property type="match status" value="1"/>
</dbReference>
<feature type="binding site" evidence="2">
    <location>
        <begin position="204"/>
        <end position="207"/>
    </location>
    <ligand>
        <name>substrate</name>
    </ligand>
</feature>
<dbReference type="InterPro" id="IPR000246">
    <property type="entry name" value="Peptidase_T2"/>
</dbReference>
<protein>
    <submittedName>
        <fullName evidence="4">N(4)-(Beta-N-acetylglucosaminyl)-L-asparaginase</fullName>
    </submittedName>
</protein>
<name>A0A7G9GUZ6_9FUSO</name>
<dbReference type="EMBL" id="CP060637">
    <property type="protein sequence ID" value="QNM14628.1"/>
    <property type="molecule type" value="Genomic_DNA"/>
</dbReference>
<accession>A0A7G9GUZ6</accession>
<dbReference type="GO" id="GO:0005737">
    <property type="term" value="C:cytoplasm"/>
    <property type="evidence" value="ECO:0007669"/>
    <property type="project" value="TreeGrafter"/>
</dbReference>
<reference evidence="4 5" key="1">
    <citation type="submission" date="2020-08" db="EMBL/GenBank/DDBJ databases">
        <authorList>
            <person name="Liu C."/>
            <person name="Sun Q."/>
        </authorList>
    </citation>
    <scope>NUCLEOTIDE SEQUENCE [LARGE SCALE GENOMIC DNA]</scope>
    <source>
        <strain evidence="4 5">NSJ-57</strain>
    </source>
</reference>
<dbReference type="GO" id="GO:0016811">
    <property type="term" value="F:hydrolase activity, acting on carbon-nitrogen (but not peptide) bonds, in linear amides"/>
    <property type="evidence" value="ECO:0007669"/>
    <property type="project" value="UniProtKB-ARBA"/>
</dbReference>
<dbReference type="PANTHER" id="PTHR10188">
    <property type="entry name" value="L-ASPARAGINASE"/>
    <property type="match status" value="1"/>
</dbReference>